<evidence type="ECO:0000256" key="1">
    <source>
        <dbReference type="ARBA" id="ARBA00022714"/>
    </source>
</evidence>
<evidence type="ECO:0000313" key="7">
    <source>
        <dbReference type="Proteomes" id="UP000295729"/>
    </source>
</evidence>
<keyword evidence="2" id="KW-0479">Metal-binding</keyword>
<evidence type="ECO:0000256" key="2">
    <source>
        <dbReference type="ARBA" id="ARBA00022723"/>
    </source>
</evidence>
<keyword evidence="4" id="KW-0411">Iron-sulfur</keyword>
<dbReference type="PANTHER" id="PTHR40261">
    <property type="match status" value="1"/>
</dbReference>
<dbReference type="Proteomes" id="UP000295729">
    <property type="component" value="Unassembled WGS sequence"/>
</dbReference>
<dbReference type="OrthoDB" id="9794779at2"/>
<dbReference type="Gene3D" id="2.102.10.10">
    <property type="entry name" value="Rieske [2Fe-2S] iron-sulphur domain"/>
    <property type="match status" value="1"/>
</dbReference>
<protein>
    <submittedName>
        <fullName evidence="6">Rieske-like 2Fe-2S protein</fullName>
    </submittedName>
</protein>
<keyword evidence="1" id="KW-0001">2Fe-2S</keyword>
<dbReference type="EMBL" id="SNZA01000004">
    <property type="protein sequence ID" value="TDR12369.1"/>
    <property type="molecule type" value="Genomic_DNA"/>
</dbReference>
<evidence type="ECO:0000313" key="6">
    <source>
        <dbReference type="EMBL" id="TDR12369.1"/>
    </source>
</evidence>
<dbReference type="GO" id="GO:0051537">
    <property type="term" value="F:2 iron, 2 sulfur cluster binding"/>
    <property type="evidence" value="ECO:0007669"/>
    <property type="project" value="UniProtKB-KW"/>
</dbReference>
<dbReference type="PROSITE" id="PS51296">
    <property type="entry name" value="RIESKE"/>
    <property type="match status" value="1"/>
</dbReference>
<dbReference type="SUPFAM" id="SSF50022">
    <property type="entry name" value="ISP domain"/>
    <property type="match status" value="1"/>
</dbReference>
<accession>A0A4R6X3P3</accession>
<reference evidence="6 7" key="1">
    <citation type="submission" date="2019-03" db="EMBL/GenBank/DDBJ databases">
        <title>Genomic Encyclopedia of Type Strains, Phase IV (KMG-IV): sequencing the most valuable type-strain genomes for metagenomic binning, comparative biology and taxonomic classification.</title>
        <authorList>
            <person name="Goeker M."/>
        </authorList>
    </citation>
    <scope>NUCLEOTIDE SEQUENCE [LARGE SCALE GENOMIC DNA]</scope>
    <source>
        <strain evidence="6 7">DSM 5604</strain>
    </source>
</reference>
<dbReference type="Pfam" id="PF00355">
    <property type="entry name" value="Rieske"/>
    <property type="match status" value="1"/>
</dbReference>
<keyword evidence="3" id="KW-0408">Iron</keyword>
<name>A0A4R6X3P3_9GAMM</name>
<dbReference type="GO" id="GO:0046872">
    <property type="term" value="F:metal ion binding"/>
    <property type="evidence" value="ECO:0007669"/>
    <property type="project" value="UniProtKB-KW"/>
</dbReference>
<evidence type="ECO:0000256" key="3">
    <source>
        <dbReference type="ARBA" id="ARBA00023004"/>
    </source>
</evidence>
<proteinExistence type="predicted"/>
<dbReference type="CDD" id="cd03467">
    <property type="entry name" value="Rieske"/>
    <property type="match status" value="1"/>
</dbReference>
<sequence length="113" mass="13006">MWKLSQLQSDTINALKDHECIAMEVASQKLVVFNLHGQRFAFRNRCPHQNKKLLTDQSHCFDETFSLVECPLHGAQFLPSSGACVSGPCLGHKLERYQFIWQDDDLFLSRSEH</sequence>
<organism evidence="6 7">
    <name type="scientific">Marinomonas communis</name>
    <dbReference type="NCBI Taxonomy" id="28254"/>
    <lineage>
        <taxon>Bacteria</taxon>
        <taxon>Pseudomonadati</taxon>
        <taxon>Pseudomonadota</taxon>
        <taxon>Gammaproteobacteria</taxon>
        <taxon>Oceanospirillales</taxon>
        <taxon>Oceanospirillaceae</taxon>
        <taxon>Marinomonas</taxon>
    </lineage>
</organism>
<gene>
    <name evidence="6" type="ORF">C8D85_2402</name>
</gene>
<dbReference type="InterPro" id="IPR017941">
    <property type="entry name" value="Rieske_2Fe-2S"/>
</dbReference>
<keyword evidence="7" id="KW-1185">Reference proteome</keyword>
<comment type="caution">
    <text evidence="6">The sequence shown here is derived from an EMBL/GenBank/DDBJ whole genome shotgun (WGS) entry which is preliminary data.</text>
</comment>
<dbReference type="RefSeq" id="WP_133563012.1">
    <property type="nucleotide sequence ID" value="NZ_SNZA01000004.1"/>
</dbReference>
<evidence type="ECO:0000256" key="4">
    <source>
        <dbReference type="ARBA" id="ARBA00023014"/>
    </source>
</evidence>
<dbReference type="InterPro" id="IPR036922">
    <property type="entry name" value="Rieske_2Fe-2S_sf"/>
</dbReference>
<dbReference type="AlphaFoldDB" id="A0A4R6X3P3"/>
<dbReference type="PANTHER" id="PTHR40261:SF1">
    <property type="entry name" value="RIESKE DOMAIN-CONTAINING PROTEIN"/>
    <property type="match status" value="1"/>
</dbReference>
<evidence type="ECO:0000259" key="5">
    <source>
        <dbReference type="PROSITE" id="PS51296"/>
    </source>
</evidence>
<feature type="domain" description="Rieske" evidence="5">
    <location>
        <begin position="7"/>
        <end position="108"/>
    </location>
</feature>